<dbReference type="GO" id="GO:0005886">
    <property type="term" value="C:plasma membrane"/>
    <property type="evidence" value="ECO:0007669"/>
    <property type="project" value="UniProtKB-SubCell"/>
</dbReference>
<gene>
    <name evidence="9" type="ORF">SAMN04487960_11160</name>
</gene>
<proteinExistence type="inferred from homology"/>
<dbReference type="PANTHER" id="PTHR30353:SF15">
    <property type="entry name" value="INNER MEMBRANE PROTEIN YABI"/>
    <property type="match status" value="1"/>
</dbReference>
<dbReference type="EMBL" id="FNNE01000011">
    <property type="protein sequence ID" value="SDX58694.1"/>
    <property type="molecule type" value="Genomic_DNA"/>
</dbReference>
<feature type="transmembrane region" description="Helical" evidence="7">
    <location>
        <begin position="245"/>
        <end position="267"/>
    </location>
</feature>
<evidence type="ECO:0000256" key="7">
    <source>
        <dbReference type="SAM" id="Phobius"/>
    </source>
</evidence>
<evidence type="ECO:0000256" key="3">
    <source>
        <dbReference type="ARBA" id="ARBA00022475"/>
    </source>
</evidence>
<dbReference type="InterPro" id="IPR032818">
    <property type="entry name" value="DedA-like"/>
</dbReference>
<dbReference type="SMART" id="SM00014">
    <property type="entry name" value="acidPPc"/>
    <property type="match status" value="1"/>
</dbReference>
<feature type="domain" description="Phosphatidic acid phosphatase type 2/haloperoxidase" evidence="8">
    <location>
        <begin position="325"/>
        <end position="436"/>
    </location>
</feature>
<comment type="similarity">
    <text evidence="2">Belongs to the DedA family.</text>
</comment>
<feature type="transmembrane region" description="Helical" evidence="7">
    <location>
        <begin position="363"/>
        <end position="384"/>
    </location>
</feature>
<organism evidence="9 10">
    <name type="scientific">Marinobacter mobilis</name>
    <dbReference type="NCBI Taxonomy" id="488533"/>
    <lineage>
        <taxon>Bacteria</taxon>
        <taxon>Pseudomonadati</taxon>
        <taxon>Pseudomonadota</taxon>
        <taxon>Gammaproteobacteria</taxon>
        <taxon>Pseudomonadales</taxon>
        <taxon>Marinobacteraceae</taxon>
        <taxon>Marinobacter</taxon>
    </lineage>
</organism>
<evidence type="ECO:0000256" key="4">
    <source>
        <dbReference type="ARBA" id="ARBA00022692"/>
    </source>
</evidence>
<dbReference type="SUPFAM" id="SSF48317">
    <property type="entry name" value="Acid phosphatase/Vanadium-dependent haloperoxidase"/>
    <property type="match status" value="1"/>
</dbReference>
<sequence>MSTDWLTALIDWLSANPGWLVFALFFTAFLESLAIAGILVPGVAILFAVSVLAGKTGLPLTDGLVWAGLGAIAGDGLSFWIGRRLQGRLHSVWPFNRYPALLNKGESFFLDHGGKSVVIGRFVGPIRPVIPLVAGAMEMPWRRFLAFNVFSAIGWAFAYVAPGHLVGSTLEHAVELPRHFYPILGATLATLALVYLLLFRIQLGLSNSSAVYRRLNAWMSRYNSTHRFWREMTSHRPATGGEFPLPSLILAGAASALFTLLCLLVAYTPLLGGIDQATAQFFARLRTPLLDPLFVLTSGLGDMSMLLSAGLIAVLAFGFRGYYAAAAHILGAVVLSYVVVTLLKNGLGLPRPELVAQPPASGAFPSGHTAGIAVLSGLIASFIAREQISAHRWRTYLIFSLPMLAVAVSRLYLGVHWLSDVLGGLLLGLAICGLVRASFSRYDQIPLRFESTFAAATALWLAVVASYIGMTWSEAVTAYQALN</sequence>
<dbReference type="Proteomes" id="UP000199675">
    <property type="component" value="Unassembled WGS sequence"/>
</dbReference>
<evidence type="ECO:0000256" key="6">
    <source>
        <dbReference type="ARBA" id="ARBA00023136"/>
    </source>
</evidence>
<dbReference type="Pfam" id="PF09335">
    <property type="entry name" value="VTT_dom"/>
    <property type="match status" value="1"/>
</dbReference>
<keyword evidence="10" id="KW-1185">Reference proteome</keyword>
<dbReference type="Gene3D" id="1.20.144.10">
    <property type="entry name" value="Phosphatidic acid phosphatase type 2/haloperoxidase"/>
    <property type="match status" value="1"/>
</dbReference>
<feature type="transmembrane region" description="Helical" evidence="7">
    <location>
        <begin position="396"/>
        <end position="415"/>
    </location>
</feature>
<dbReference type="OrthoDB" id="9780918at2"/>
<feature type="transmembrane region" description="Helical" evidence="7">
    <location>
        <begin position="181"/>
        <end position="199"/>
    </location>
</feature>
<name>A0A1H3CYS2_9GAMM</name>
<evidence type="ECO:0000256" key="5">
    <source>
        <dbReference type="ARBA" id="ARBA00022989"/>
    </source>
</evidence>
<keyword evidence="5 7" id="KW-1133">Transmembrane helix</keyword>
<keyword evidence="6 7" id="KW-0472">Membrane</keyword>
<dbReference type="InterPro" id="IPR000326">
    <property type="entry name" value="PAP2/HPO"/>
</dbReference>
<keyword evidence="3" id="KW-1003">Cell membrane</keyword>
<feature type="transmembrane region" description="Helical" evidence="7">
    <location>
        <begin position="6"/>
        <end position="26"/>
    </location>
</feature>
<dbReference type="AlphaFoldDB" id="A0A1H3CYS2"/>
<dbReference type="RefSeq" id="WP_091816776.1">
    <property type="nucleotide sequence ID" value="NZ_FNNE01000011.1"/>
</dbReference>
<accession>A0A1H3CYS2</accession>
<feature type="transmembrane region" description="Helical" evidence="7">
    <location>
        <begin position="144"/>
        <end position="161"/>
    </location>
</feature>
<evidence type="ECO:0000313" key="9">
    <source>
        <dbReference type="EMBL" id="SDX58694.1"/>
    </source>
</evidence>
<evidence type="ECO:0000256" key="1">
    <source>
        <dbReference type="ARBA" id="ARBA00004651"/>
    </source>
</evidence>
<dbReference type="PANTHER" id="PTHR30353">
    <property type="entry name" value="INNER MEMBRANE PROTEIN DEDA-RELATED"/>
    <property type="match status" value="1"/>
</dbReference>
<dbReference type="InterPro" id="IPR032816">
    <property type="entry name" value="VTT_dom"/>
</dbReference>
<dbReference type="STRING" id="488533.SAMN04487960_11160"/>
<feature type="transmembrane region" description="Helical" evidence="7">
    <location>
        <begin position="322"/>
        <end position="343"/>
    </location>
</feature>
<comment type="subcellular location">
    <subcellularLocation>
        <location evidence="1">Cell membrane</location>
        <topology evidence="1">Multi-pass membrane protein</topology>
    </subcellularLocation>
</comment>
<reference evidence="9 10" key="1">
    <citation type="submission" date="2016-10" db="EMBL/GenBank/DDBJ databases">
        <authorList>
            <person name="de Groot N.N."/>
        </authorList>
    </citation>
    <scope>NUCLEOTIDE SEQUENCE [LARGE SCALE GENOMIC DNA]</scope>
    <source>
        <strain evidence="9 10">CGMCC 1.7059</strain>
    </source>
</reference>
<evidence type="ECO:0000259" key="8">
    <source>
        <dbReference type="SMART" id="SM00014"/>
    </source>
</evidence>
<dbReference type="InterPro" id="IPR036938">
    <property type="entry name" value="PAP2/HPO_sf"/>
</dbReference>
<feature type="transmembrane region" description="Helical" evidence="7">
    <location>
        <begin position="64"/>
        <end position="82"/>
    </location>
</feature>
<dbReference type="CDD" id="cd03392">
    <property type="entry name" value="PAP2_like_2"/>
    <property type="match status" value="1"/>
</dbReference>
<evidence type="ECO:0000256" key="2">
    <source>
        <dbReference type="ARBA" id="ARBA00010792"/>
    </source>
</evidence>
<feature type="transmembrane region" description="Helical" evidence="7">
    <location>
        <begin position="293"/>
        <end position="315"/>
    </location>
</feature>
<feature type="transmembrane region" description="Helical" evidence="7">
    <location>
        <begin position="421"/>
        <end position="439"/>
    </location>
</feature>
<keyword evidence="4 7" id="KW-0812">Transmembrane</keyword>
<feature type="transmembrane region" description="Helical" evidence="7">
    <location>
        <begin position="451"/>
        <end position="470"/>
    </location>
</feature>
<evidence type="ECO:0000313" key="10">
    <source>
        <dbReference type="Proteomes" id="UP000199675"/>
    </source>
</evidence>
<protein>
    <submittedName>
        <fullName evidence="9">Undecaprenyl-diphosphatase</fullName>
    </submittedName>
</protein>
<feature type="transmembrane region" description="Helical" evidence="7">
    <location>
        <begin position="33"/>
        <end position="52"/>
    </location>
</feature>
<dbReference type="Pfam" id="PF01569">
    <property type="entry name" value="PAP2"/>
    <property type="match status" value="1"/>
</dbReference>